<dbReference type="EMBL" id="CP099419">
    <property type="protein sequence ID" value="USW49548.1"/>
    <property type="molecule type" value="Genomic_DNA"/>
</dbReference>
<evidence type="ECO:0000256" key="1">
    <source>
        <dbReference type="SAM" id="MobiDB-lite"/>
    </source>
</evidence>
<sequence length="311" mass="34444">MGEDGAGAGVSELRAKKRVAFATENDEITFDAEQPVAAPARDNDQAQLESANSKAESGEDVEMRDASLASAPIPHTPTATHRMAARHPPPVFPMSGMTPHPFEPQLRLPTWQQIAQVQTQPIFWTPPTIQRHPPHPPQLSGPSNIYQVPTVINPMPALPQAPSPFPTPASAPRLPARSKRSEINKLLDNRNGQVSDLLDWLTNEARIYAPPRDLSQILHAVAFSLQDQHPLDASVVRRMILRHGEPKWQSHRDLFALLQSYLLGLLKDSLFDDLVLLLDEFCRHEQHIDRGKGEEYPGEIVNYQAAGNGPS</sequence>
<evidence type="ECO:0000313" key="3">
    <source>
        <dbReference type="Proteomes" id="UP001056384"/>
    </source>
</evidence>
<accession>A0A9Q9EHQ6</accession>
<gene>
    <name evidence="2" type="ORF">Slin15195_G028670</name>
</gene>
<keyword evidence="3" id="KW-1185">Reference proteome</keyword>
<name>A0A9Q9EHQ6_9PEZI</name>
<feature type="region of interest" description="Disordered" evidence="1">
    <location>
        <begin position="26"/>
        <end position="63"/>
    </location>
</feature>
<protein>
    <submittedName>
        <fullName evidence="2">Uncharacterized protein</fullName>
    </submittedName>
</protein>
<feature type="compositionally biased region" description="Polar residues" evidence="1">
    <location>
        <begin position="45"/>
        <end position="55"/>
    </location>
</feature>
<reference evidence="2" key="1">
    <citation type="submission" date="2022-06" db="EMBL/GenBank/DDBJ databases">
        <title>Complete genome sequences of two strains of the flax pathogen Septoria linicola.</title>
        <authorList>
            <person name="Lapalu N."/>
            <person name="Simon A."/>
            <person name="Demenou B."/>
            <person name="Paumier D."/>
            <person name="Guillot M.-P."/>
            <person name="Gout L."/>
            <person name="Valade R."/>
        </authorList>
    </citation>
    <scope>NUCLEOTIDE SEQUENCE</scope>
    <source>
        <strain evidence="2">SE15195</strain>
    </source>
</reference>
<organism evidence="2 3">
    <name type="scientific">Septoria linicola</name>
    <dbReference type="NCBI Taxonomy" id="215465"/>
    <lineage>
        <taxon>Eukaryota</taxon>
        <taxon>Fungi</taxon>
        <taxon>Dikarya</taxon>
        <taxon>Ascomycota</taxon>
        <taxon>Pezizomycotina</taxon>
        <taxon>Dothideomycetes</taxon>
        <taxon>Dothideomycetidae</taxon>
        <taxon>Mycosphaerellales</taxon>
        <taxon>Mycosphaerellaceae</taxon>
        <taxon>Septoria</taxon>
    </lineage>
</organism>
<dbReference type="Proteomes" id="UP001056384">
    <property type="component" value="Chromosome 2"/>
</dbReference>
<evidence type="ECO:0000313" key="2">
    <source>
        <dbReference type="EMBL" id="USW49548.1"/>
    </source>
</evidence>
<dbReference type="AlphaFoldDB" id="A0A9Q9EHQ6"/>
<proteinExistence type="predicted"/>